<name>A0A2I1GQF2_9GLOM</name>
<dbReference type="AlphaFoldDB" id="A0A2I1GQF2"/>
<reference evidence="1 2" key="1">
    <citation type="submission" date="2015-10" db="EMBL/GenBank/DDBJ databases">
        <title>Genome analyses suggest a sexual origin of heterokaryosis in a supposedly ancient asexual fungus.</title>
        <authorList>
            <person name="Ropars J."/>
            <person name="Sedzielewska K."/>
            <person name="Noel J."/>
            <person name="Charron P."/>
            <person name="Farinelli L."/>
            <person name="Marton T."/>
            <person name="Kruger M."/>
            <person name="Pelin A."/>
            <person name="Brachmann A."/>
            <person name="Corradi N."/>
        </authorList>
    </citation>
    <scope>NUCLEOTIDE SEQUENCE [LARGE SCALE GENOMIC DNA]</scope>
    <source>
        <strain evidence="1 2">A4</strain>
    </source>
</reference>
<dbReference type="Gene3D" id="3.30.420.10">
    <property type="entry name" value="Ribonuclease H-like superfamily/Ribonuclease H"/>
    <property type="match status" value="1"/>
</dbReference>
<organism evidence="1 2">
    <name type="scientific">Rhizophagus irregularis</name>
    <dbReference type="NCBI Taxonomy" id="588596"/>
    <lineage>
        <taxon>Eukaryota</taxon>
        <taxon>Fungi</taxon>
        <taxon>Fungi incertae sedis</taxon>
        <taxon>Mucoromycota</taxon>
        <taxon>Glomeromycotina</taxon>
        <taxon>Glomeromycetes</taxon>
        <taxon>Glomerales</taxon>
        <taxon>Glomeraceae</taxon>
        <taxon>Rhizophagus</taxon>
    </lineage>
</organism>
<protein>
    <submittedName>
        <fullName evidence="1">Uncharacterized protein</fullName>
    </submittedName>
</protein>
<proteinExistence type="predicted"/>
<keyword evidence="2" id="KW-1185">Reference proteome</keyword>
<gene>
    <name evidence="1" type="ORF">RhiirA4_464584</name>
</gene>
<dbReference type="GO" id="GO:0003676">
    <property type="term" value="F:nucleic acid binding"/>
    <property type="evidence" value="ECO:0007669"/>
    <property type="project" value="InterPro"/>
</dbReference>
<dbReference type="Proteomes" id="UP000234323">
    <property type="component" value="Unassembled WGS sequence"/>
</dbReference>
<evidence type="ECO:0000313" key="1">
    <source>
        <dbReference type="EMBL" id="PKY48860.1"/>
    </source>
</evidence>
<dbReference type="SUPFAM" id="SSF53098">
    <property type="entry name" value="Ribonuclease H-like"/>
    <property type="match status" value="1"/>
</dbReference>
<accession>A0A2I1GQF2</accession>
<dbReference type="InterPro" id="IPR036397">
    <property type="entry name" value="RNaseH_sf"/>
</dbReference>
<dbReference type="EMBL" id="LLXI01000679">
    <property type="protein sequence ID" value="PKY48860.1"/>
    <property type="molecule type" value="Genomic_DNA"/>
</dbReference>
<dbReference type="InterPro" id="IPR012337">
    <property type="entry name" value="RNaseH-like_sf"/>
</dbReference>
<sequence length="108" mass="12513">MLTVITNTFVISPPIILQFDNRKKFCADIIKELVNLWPSVKIINERSHYSQSQGLVERGNVVLSINNSICRLHKKTPYEFVYGDKPHKNYSDKNLDNNFNFSENILGK</sequence>
<evidence type="ECO:0000313" key="2">
    <source>
        <dbReference type="Proteomes" id="UP000234323"/>
    </source>
</evidence>
<comment type="caution">
    <text evidence="1">The sequence shown here is derived from an EMBL/GenBank/DDBJ whole genome shotgun (WGS) entry which is preliminary data.</text>
</comment>